<dbReference type="Gene3D" id="2.130.10.10">
    <property type="entry name" value="YVTN repeat-like/Quinoprotein amine dehydrogenase"/>
    <property type="match status" value="2"/>
</dbReference>
<keyword evidence="4" id="KW-1185">Reference proteome</keyword>
<organism evidence="3 4">
    <name type="scientific">Mucilaginibacter gotjawali</name>
    <dbReference type="NCBI Taxonomy" id="1550579"/>
    <lineage>
        <taxon>Bacteria</taxon>
        <taxon>Pseudomonadati</taxon>
        <taxon>Bacteroidota</taxon>
        <taxon>Sphingobacteriia</taxon>
        <taxon>Sphingobacteriales</taxon>
        <taxon>Sphingobacteriaceae</taxon>
        <taxon>Mucilaginibacter</taxon>
    </lineage>
</organism>
<sequence>MMTKVIKAALLFTLLLMACKKKDAVTPPPANTSTPNAQHASVLTQHNNNTRAGLNNQETALNTGNVNTTKFGRLFNLNVDDDVYTQPLVYGNLSIGGSLHNVVFIATVNNTVYAFDADNGKLYWKTNYTQAGMNPPNITQMNSAWCNPYYGFGFHIGITGTPVIDSTAKTIYFVAKSFSGKNFYQYLHAVDLTNGSEKPGSPVLITGSVPGKGDGSVNNTVSFDPLRANQRQALTLVNGTVYVTYASHCDWNPYHGWIFGYNAQSLQLKTIYNNTPDGEAGGLWESGQGPAADDQGNLYEVSGNGTVGNDAYTASINGTDPGTSNTNPADLKNRGESATKLSPAGTGMQVSSFFTPSSYFDMDLNDLDYGVMGAMLIPNSNYFLTGAKDGNLYLLNKDNMGGYSSTLNAVQQTIPLNVALHCQPAYYKGPTGEFVYVWAENDRLRAMPFNAATGTFSNNHMVATIAGPTGEMGAFLSVSSNGQTTGTGVVWAYYTAPEDNYQGHLAAFDAADVSKELWDSSRNPADIPGTFAKFSTLTIVNGHLYVPTLSKMVVVYGLK</sequence>
<evidence type="ECO:0000256" key="1">
    <source>
        <dbReference type="SAM" id="MobiDB-lite"/>
    </source>
</evidence>
<feature type="chain" id="PRO_5032752852" description="Outer membrane protein assembly factor BamB" evidence="2">
    <location>
        <begin position="24"/>
        <end position="559"/>
    </location>
</feature>
<keyword evidence="2" id="KW-0732">Signal</keyword>
<protein>
    <recommendedName>
        <fullName evidence="5">Outer membrane protein assembly factor BamB</fullName>
    </recommendedName>
</protein>
<dbReference type="PROSITE" id="PS51257">
    <property type="entry name" value="PROKAR_LIPOPROTEIN"/>
    <property type="match status" value="1"/>
</dbReference>
<dbReference type="Proteomes" id="UP000539265">
    <property type="component" value="Unassembled WGS sequence"/>
</dbReference>
<feature type="region of interest" description="Disordered" evidence="1">
    <location>
        <begin position="316"/>
        <end position="344"/>
    </location>
</feature>
<feature type="compositionally biased region" description="Polar residues" evidence="1">
    <location>
        <begin position="316"/>
        <end position="328"/>
    </location>
</feature>
<evidence type="ECO:0000256" key="2">
    <source>
        <dbReference type="SAM" id="SignalP"/>
    </source>
</evidence>
<gene>
    <name evidence="3" type="ORF">FHS11_003559</name>
</gene>
<dbReference type="SUPFAM" id="SSF50998">
    <property type="entry name" value="Quinoprotein alcohol dehydrogenase-like"/>
    <property type="match status" value="1"/>
</dbReference>
<dbReference type="InterPro" id="IPR018391">
    <property type="entry name" value="PQQ_b-propeller_rpt"/>
</dbReference>
<feature type="signal peptide" evidence="2">
    <location>
        <begin position="1"/>
        <end position="23"/>
    </location>
</feature>
<proteinExistence type="predicted"/>
<dbReference type="EMBL" id="JACHWX010000011">
    <property type="protein sequence ID" value="MBB3057131.1"/>
    <property type="molecule type" value="Genomic_DNA"/>
</dbReference>
<name>A0A839SFT6_9SPHI</name>
<evidence type="ECO:0000313" key="3">
    <source>
        <dbReference type="EMBL" id="MBB3057131.1"/>
    </source>
</evidence>
<comment type="caution">
    <text evidence="3">The sequence shown here is derived from an EMBL/GenBank/DDBJ whole genome shotgun (WGS) entry which is preliminary data.</text>
</comment>
<dbReference type="InterPro" id="IPR015943">
    <property type="entry name" value="WD40/YVTN_repeat-like_dom_sf"/>
</dbReference>
<dbReference type="SMART" id="SM00564">
    <property type="entry name" value="PQQ"/>
    <property type="match status" value="1"/>
</dbReference>
<accession>A0A839SFT6</accession>
<dbReference type="InterPro" id="IPR011047">
    <property type="entry name" value="Quinoprotein_ADH-like_sf"/>
</dbReference>
<dbReference type="AlphaFoldDB" id="A0A839SFT6"/>
<evidence type="ECO:0008006" key="5">
    <source>
        <dbReference type="Google" id="ProtNLM"/>
    </source>
</evidence>
<evidence type="ECO:0000313" key="4">
    <source>
        <dbReference type="Proteomes" id="UP000539265"/>
    </source>
</evidence>
<reference evidence="3" key="1">
    <citation type="submission" date="2020-08" db="EMBL/GenBank/DDBJ databases">
        <title>Genomic Encyclopedia of Type Strains, Phase III (KMG-III): the genomes of soil and plant-associated and newly described type strains.</title>
        <authorList>
            <person name="Whitman W."/>
        </authorList>
    </citation>
    <scope>NUCLEOTIDE SEQUENCE [LARGE SCALE GENOMIC DNA]</scope>
    <source>
        <strain evidence="3">CECT 8628</strain>
    </source>
</reference>
<dbReference type="OrthoDB" id="5557059at2"/>